<keyword evidence="2" id="KW-0238">DNA-binding</keyword>
<keyword evidence="1" id="KW-0805">Transcription regulation</keyword>
<evidence type="ECO:0000313" key="6">
    <source>
        <dbReference type="Proteomes" id="UP000324106"/>
    </source>
</evidence>
<dbReference type="InterPro" id="IPR036388">
    <property type="entry name" value="WH-like_DNA-bd_sf"/>
</dbReference>
<organism evidence="5 6">
    <name type="scientific">Streptomyces venezuelae</name>
    <dbReference type="NCBI Taxonomy" id="54571"/>
    <lineage>
        <taxon>Bacteria</taxon>
        <taxon>Bacillati</taxon>
        <taxon>Actinomycetota</taxon>
        <taxon>Actinomycetes</taxon>
        <taxon>Kitasatosporales</taxon>
        <taxon>Streptomycetaceae</taxon>
        <taxon>Streptomyces</taxon>
    </lineage>
</organism>
<dbReference type="AlphaFoldDB" id="A0A5P2AK17"/>
<evidence type="ECO:0000256" key="2">
    <source>
        <dbReference type="ARBA" id="ARBA00023125"/>
    </source>
</evidence>
<proteinExistence type="predicted"/>
<dbReference type="RefSeq" id="WP_150263570.1">
    <property type="nucleotide sequence ID" value="NZ_CP029194.1"/>
</dbReference>
<name>A0A5P2AK17_STRVZ</name>
<evidence type="ECO:0000259" key="4">
    <source>
        <dbReference type="PROSITE" id="PS51118"/>
    </source>
</evidence>
<feature type="domain" description="HTH hxlR-type" evidence="4">
    <location>
        <begin position="12"/>
        <end position="110"/>
    </location>
</feature>
<dbReference type="EMBL" id="CP029194">
    <property type="protein sequence ID" value="QES17870.1"/>
    <property type="molecule type" value="Genomic_DNA"/>
</dbReference>
<dbReference type="Pfam" id="PF01638">
    <property type="entry name" value="HxlR"/>
    <property type="match status" value="1"/>
</dbReference>
<reference evidence="5 6" key="1">
    <citation type="submission" date="2018-05" db="EMBL/GenBank/DDBJ databases">
        <title>Streptomyces venezuelae.</title>
        <authorList>
            <person name="Kim W."/>
            <person name="Lee N."/>
            <person name="Cho B.-K."/>
        </authorList>
    </citation>
    <scope>NUCLEOTIDE SEQUENCE [LARGE SCALE GENOMIC DNA]</scope>
    <source>
        <strain evidence="5 6">ATCC 15068</strain>
    </source>
</reference>
<dbReference type="PROSITE" id="PS51118">
    <property type="entry name" value="HTH_HXLR"/>
    <property type="match status" value="1"/>
</dbReference>
<dbReference type="InterPro" id="IPR036390">
    <property type="entry name" value="WH_DNA-bd_sf"/>
</dbReference>
<gene>
    <name evidence="5" type="ORF">DEJ46_01125</name>
</gene>
<accession>A0A5P2AK17</accession>
<dbReference type="InterPro" id="IPR002577">
    <property type="entry name" value="HTH_HxlR"/>
</dbReference>
<keyword evidence="3" id="KW-0804">Transcription</keyword>
<dbReference type="PANTHER" id="PTHR33204:SF39">
    <property type="entry name" value="TRANSCRIPTIONAL REGULATORY PROTEIN"/>
    <property type="match status" value="1"/>
</dbReference>
<dbReference type="Proteomes" id="UP000324106">
    <property type="component" value="Chromosome"/>
</dbReference>
<evidence type="ECO:0000313" key="5">
    <source>
        <dbReference type="EMBL" id="QES17870.1"/>
    </source>
</evidence>
<evidence type="ECO:0000256" key="1">
    <source>
        <dbReference type="ARBA" id="ARBA00023015"/>
    </source>
</evidence>
<sequence length="123" mass="13556">MTGSNGEYLADCRARVGFDLLTNRWNSVVVFALADGPMRPGRLRAAIGGISAKVLNETLRRLEYDGLVERRAYAEAPPRVEYELTDLGHSFMVPIRAMGAWSAEHGHRVLEAQDRADEASAVV</sequence>
<dbReference type="OrthoDB" id="370168at2"/>
<dbReference type="Gene3D" id="1.10.10.10">
    <property type="entry name" value="Winged helix-like DNA-binding domain superfamily/Winged helix DNA-binding domain"/>
    <property type="match status" value="1"/>
</dbReference>
<protein>
    <submittedName>
        <fullName evidence="5">Transcriptional regulator</fullName>
    </submittedName>
</protein>
<dbReference type="PANTHER" id="PTHR33204">
    <property type="entry name" value="TRANSCRIPTIONAL REGULATOR, MARR FAMILY"/>
    <property type="match status" value="1"/>
</dbReference>
<dbReference type="GO" id="GO:0003677">
    <property type="term" value="F:DNA binding"/>
    <property type="evidence" value="ECO:0007669"/>
    <property type="project" value="UniProtKB-KW"/>
</dbReference>
<evidence type="ECO:0000256" key="3">
    <source>
        <dbReference type="ARBA" id="ARBA00023163"/>
    </source>
</evidence>
<dbReference type="SUPFAM" id="SSF46785">
    <property type="entry name" value="Winged helix' DNA-binding domain"/>
    <property type="match status" value="1"/>
</dbReference>